<evidence type="ECO:0000313" key="2">
    <source>
        <dbReference type="EMBL" id="KAJ4247182.1"/>
    </source>
</evidence>
<comment type="caution">
    <text evidence="2">The sequence shown here is derived from an EMBL/GenBank/DDBJ whole genome shotgun (WGS) entry which is preliminary data.</text>
</comment>
<reference evidence="2" key="1">
    <citation type="submission" date="2022-09" db="EMBL/GenBank/DDBJ databases">
        <title>Fusarium specimens isolated from Avocado Roots.</title>
        <authorList>
            <person name="Stajich J."/>
            <person name="Roper C."/>
            <person name="Heimlech-Rivalta G."/>
        </authorList>
    </citation>
    <scope>NUCLEOTIDE SEQUENCE</scope>
    <source>
        <strain evidence="2">CF00136</strain>
    </source>
</reference>
<evidence type="ECO:0008006" key="4">
    <source>
        <dbReference type="Google" id="ProtNLM"/>
    </source>
</evidence>
<dbReference type="AlphaFoldDB" id="A0A9W8RME1"/>
<dbReference type="Pfam" id="PF13093">
    <property type="entry name" value="FTA4"/>
    <property type="match status" value="1"/>
</dbReference>
<keyword evidence="3" id="KW-1185">Reference proteome</keyword>
<keyword evidence="1" id="KW-0175">Coiled coil</keyword>
<sequence length="252" mass="28165">MSIRVSAPTIPALKQSFLTNQTTLLAQPLAPSRSWQATNDASDEAIPDRVVQDVLLNLNHTIQQHCRRVYAPQASRNIAEQINSVYTQDAERKVGGPADTEGGIGRELDLTEEEAIQALPVSWHSEKEISDHPMEAKRYSDAVRQLSDLNEQRKQLREQVARLKRLQSVVEPLQTTDNGVGIQENLLTRNGPVEKELERMRLLLVRVGGRVHALPDEAPNGDSKEVSLAEISAQGRKRRVDQFLADEKVFPS</sequence>
<dbReference type="EMBL" id="JAOQAZ010000040">
    <property type="protein sequence ID" value="KAJ4247182.1"/>
    <property type="molecule type" value="Genomic_DNA"/>
</dbReference>
<dbReference type="PANTHER" id="PTHR42040:SF1">
    <property type="entry name" value="INNER KINETOCHORE SUBUNIT FTA4"/>
    <property type="match status" value="1"/>
</dbReference>
<evidence type="ECO:0000256" key="1">
    <source>
        <dbReference type="SAM" id="Coils"/>
    </source>
</evidence>
<dbReference type="GO" id="GO:0031511">
    <property type="term" value="C:Mis6-Sim4 complex"/>
    <property type="evidence" value="ECO:0007669"/>
    <property type="project" value="InterPro"/>
</dbReference>
<evidence type="ECO:0000313" key="3">
    <source>
        <dbReference type="Proteomes" id="UP001152049"/>
    </source>
</evidence>
<proteinExistence type="predicted"/>
<accession>A0A9W8RME1</accession>
<dbReference type="Proteomes" id="UP001152049">
    <property type="component" value="Unassembled WGS sequence"/>
</dbReference>
<dbReference type="OrthoDB" id="21214at2759"/>
<protein>
    <recommendedName>
        <fullName evidence="4">Kinetochore protein fta4</fullName>
    </recommendedName>
</protein>
<organism evidence="2 3">
    <name type="scientific">Fusarium torreyae</name>
    <dbReference type="NCBI Taxonomy" id="1237075"/>
    <lineage>
        <taxon>Eukaryota</taxon>
        <taxon>Fungi</taxon>
        <taxon>Dikarya</taxon>
        <taxon>Ascomycota</taxon>
        <taxon>Pezizomycotina</taxon>
        <taxon>Sordariomycetes</taxon>
        <taxon>Hypocreomycetidae</taxon>
        <taxon>Hypocreales</taxon>
        <taxon>Nectriaceae</taxon>
        <taxon>Fusarium</taxon>
    </lineage>
</organism>
<dbReference type="PANTHER" id="PTHR42040">
    <property type="entry name" value="INNER KINETOCHORE SUBUNIT FTA4"/>
    <property type="match status" value="1"/>
</dbReference>
<feature type="coiled-coil region" evidence="1">
    <location>
        <begin position="139"/>
        <end position="169"/>
    </location>
</feature>
<gene>
    <name evidence="2" type="ORF">NW762_013321</name>
</gene>
<name>A0A9W8RME1_9HYPO</name>
<dbReference type="InterPro" id="IPR025207">
    <property type="entry name" value="Sim4_Fta4"/>
</dbReference>